<evidence type="ECO:0000313" key="3">
    <source>
        <dbReference type="Proteomes" id="UP000291343"/>
    </source>
</evidence>
<name>A0A482XJJ9_LAOST</name>
<organism evidence="2 3">
    <name type="scientific">Laodelphax striatellus</name>
    <name type="common">Small brown planthopper</name>
    <name type="synonym">Delphax striatella</name>
    <dbReference type="NCBI Taxonomy" id="195883"/>
    <lineage>
        <taxon>Eukaryota</taxon>
        <taxon>Metazoa</taxon>
        <taxon>Ecdysozoa</taxon>
        <taxon>Arthropoda</taxon>
        <taxon>Hexapoda</taxon>
        <taxon>Insecta</taxon>
        <taxon>Pterygota</taxon>
        <taxon>Neoptera</taxon>
        <taxon>Paraneoptera</taxon>
        <taxon>Hemiptera</taxon>
        <taxon>Auchenorrhyncha</taxon>
        <taxon>Fulgoroidea</taxon>
        <taxon>Delphacidae</taxon>
        <taxon>Criomorphinae</taxon>
        <taxon>Laodelphax</taxon>
    </lineage>
</organism>
<dbReference type="EMBL" id="QKKF02006822">
    <property type="protein sequence ID" value="RZF46245.1"/>
    <property type="molecule type" value="Genomic_DNA"/>
</dbReference>
<gene>
    <name evidence="2" type="ORF">LSTR_LSTR011277</name>
</gene>
<keyword evidence="1" id="KW-1133">Transmembrane helix</keyword>
<accession>A0A482XJJ9</accession>
<protein>
    <submittedName>
        <fullName evidence="2">Uncharacterized protein</fullName>
    </submittedName>
</protein>
<proteinExistence type="predicted"/>
<dbReference type="Proteomes" id="UP000291343">
    <property type="component" value="Unassembled WGS sequence"/>
</dbReference>
<keyword evidence="1" id="KW-0812">Transmembrane</keyword>
<feature type="transmembrane region" description="Helical" evidence="1">
    <location>
        <begin position="7"/>
        <end position="26"/>
    </location>
</feature>
<reference evidence="2 3" key="1">
    <citation type="journal article" date="2017" name="Gigascience">
        <title>Genome sequence of the small brown planthopper, Laodelphax striatellus.</title>
        <authorList>
            <person name="Zhu J."/>
            <person name="Jiang F."/>
            <person name="Wang X."/>
            <person name="Yang P."/>
            <person name="Bao Y."/>
            <person name="Zhao W."/>
            <person name="Wang W."/>
            <person name="Lu H."/>
            <person name="Wang Q."/>
            <person name="Cui N."/>
            <person name="Li J."/>
            <person name="Chen X."/>
            <person name="Luo L."/>
            <person name="Yu J."/>
            <person name="Kang L."/>
            <person name="Cui F."/>
        </authorList>
    </citation>
    <scope>NUCLEOTIDE SEQUENCE [LARGE SCALE GENOMIC DNA]</scope>
    <source>
        <strain evidence="2">Lst14</strain>
    </source>
</reference>
<keyword evidence="3" id="KW-1185">Reference proteome</keyword>
<dbReference type="InParanoid" id="A0A482XJJ9"/>
<evidence type="ECO:0000313" key="2">
    <source>
        <dbReference type="EMBL" id="RZF46245.1"/>
    </source>
</evidence>
<comment type="caution">
    <text evidence="2">The sequence shown here is derived from an EMBL/GenBank/DDBJ whole genome shotgun (WGS) entry which is preliminary data.</text>
</comment>
<sequence>MQLFSCNYFYLLTIILFINSMTVFTAHHKRHEAIIDGKRLMGLSMEDLQRTVKLYNKIMEDPSAYYESVSHTGQGQNTSALIESSQNKSTEPSKNVNGIMFDLNNTTEMTFTPANLNYEFLLQELNRKIENLTIPLTSLTTVRGGEIRSSVASKVVKTQNKNSSGNFTTDGNHDLTSSTIVPTLAYSNPSYFVSNPVLKTTQKPEIYSPTSISGLLENQKEIIKRLLINIDAAQKVLTTPANGLQMATSVDSNSSWVPTTESFRMSGESDIPLNRTNGGPINDISTILMKLAEVESNASIKNGDDRKQKSKNPFTALLKKFLKTKNFAEVQQI</sequence>
<evidence type="ECO:0000256" key="1">
    <source>
        <dbReference type="SAM" id="Phobius"/>
    </source>
</evidence>
<dbReference type="OrthoDB" id="10495518at2759"/>
<dbReference type="AlphaFoldDB" id="A0A482XJJ9"/>
<dbReference type="SMR" id="A0A482XJJ9"/>
<keyword evidence="1" id="KW-0472">Membrane</keyword>